<dbReference type="EC" id="3.4.24.-" evidence="11"/>
<organism evidence="13 14">
    <name type="scientific">Trichomalopsis sarcophagae</name>
    <dbReference type="NCBI Taxonomy" id="543379"/>
    <lineage>
        <taxon>Eukaryota</taxon>
        <taxon>Metazoa</taxon>
        <taxon>Ecdysozoa</taxon>
        <taxon>Arthropoda</taxon>
        <taxon>Hexapoda</taxon>
        <taxon>Insecta</taxon>
        <taxon>Pterygota</taxon>
        <taxon>Neoptera</taxon>
        <taxon>Endopterygota</taxon>
        <taxon>Hymenoptera</taxon>
        <taxon>Apocrita</taxon>
        <taxon>Proctotrupomorpha</taxon>
        <taxon>Chalcidoidea</taxon>
        <taxon>Pteromalidae</taxon>
        <taxon>Pteromalinae</taxon>
        <taxon>Trichomalopsis</taxon>
    </lineage>
</organism>
<feature type="chain" id="PRO_5033093868" description="Metalloendopeptidase" evidence="11">
    <location>
        <begin position="24"/>
        <end position="354"/>
    </location>
</feature>
<dbReference type="InterPro" id="IPR006026">
    <property type="entry name" value="Peptidase_Metallo"/>
</dbReference>
<keyword evidence="9" id="KW-0325">Glycoprotein</keyword>
<evidence type="ECO:0000256" key="5">
    <source>
        <dbReference type="ARBA" id="ARBA00022833"/>
    </source>
</evidence>
<dbReference type="GO" id="GO:0006508">
    <property type="term" value="P:proteolysis"/>
    <property type="evidence" value="ECO:0007669"/>
    <property type="project" value="UniProtKB-KW"/>
</dbReference>
<dbReference type="PROSITE" id="PS51864">
    <property type="entry name" value="ASTACIN"/>
    <property type="match status" value="1"/>
</dbReference>
<dbReference type="InterPro" id="IPR024079">
    <property type="entry name" value="MetalloPept_cat_dom_sf"/>
</dbReference>
<dbReference type="GO" id="GO:0008270">
    <property type="term" value="F:zinc ion binding"/>
    <property type="evidence" value="ECO:0007669"/>
    <property type="project" value="UniProtKB-UniRule"/>
</dbReference>
<evidence type="ECO:0000256" key="8">
    <source>
        <dbReference type="ARBA" id="ARBA00023157"/>
    </source>
</evidence>
<evidence type="ECO:0000313" key="14">
    <source>
        <dbReference type="Proteomes" id="UP000215335"/>
    </source>
</evidence>
<evidence type="ECO:0000256" key="4">
    <source>
        <dbReference type="ARBA" id="ARBA00022801"/>
    </source>
</evidence>
<evidence type="ECO:0000313" key="13">
    <source>
        <dbReference type="EMBL" id="OXU27095.1"/>
    </source>
</evidence>
<feature type="binding site" evidence="10">
    <location>
        <position position="205"/>
    </location>
    <ligand>
        <name>Zn(2+)</name>
        <dbReference type="ChEBI" id="CHEBI:29105"/>
        <note>catalytic</note>
    </ligand>
</feature>
<evidence type="ECO:0000256" key="1">
    <source>
        <dbReference type="ARBA" id="ARBA00022670"/>
    </source>
</evidence>
<evidence type="ECO:0000256" key="9">
    <source>
        <dbReference type="ARBA" id="ARBA00023180"/>
    </source>
</evidence>
<accession>A0A232F8X1</accession>
<dbReference type="CDD" id="cd04280">
    <property type="entry name" value="ZnMc_astacin_like"/>
    <property type="match status" value="1"/>
</dbReference>
<dbReference type="InterPro" id="IPR001506">
    <property type="entry name" value="Peptidase_M12A"/>
</dbReference>
<dbReference type="FunFam" id="3.40.390.10:FF:000015">
    <property type="entry name" value="Meprin A subunit"/>
    <property type="match status" value="1"/>
</dbReference>
<dbReference type="InterPro" id="IPR034035">
    <property type="entry name" value="Astacin-like_dom"/>
</dbReference>
<feature type="active site" evidence="10">
    <location>
        <position position="196"/>
    </location>
</feature>
<dbReference type="PANTHER" id="PTHR10127">
    <property type="entry name" value="DISCOIDIN, CUB, EGF, LAMININ , AND ZINC METALLOPROTEASE DOMAIN CONTAINING"/>
    <property type="match status" value="1"/>
</dbReference>
<dbReference type="Proteomes" id="UP000215335">
    <property type="component" value="Unassembled WGS sequence"/>
</dbReference>
<dbReference type="Gene3D" id="3.40.390.10">
    <property type="entry name" value="Collagenase (Catalytic Domain)"/>
    <property type="match status" value="1"/>
</dbReference>
<evidence type="ECO:0000256" key="6">
    <source>
        <dbReference type="ARBA" id="ARBA00023049"/>
    </source>
</evidence>
<reference evidence="13 14" key="1">
    <citation type="journal article" date="2017" name="Curr. Biol.">
        <title>The Evolution of Venom by Co-option of Single-Copy Genes.</title>
        <authorList>
            <person name="Martinson E.O."/>
            <person name="Mrinalini"/>
            <person name="Kelkar Y.D."/>
            <person name="Chang C.H."/>
            <person name="Werren J.H."/>
        </authorList>
    </citation>
    <scope>NUCLEOTIDE SEQUENCE [LARGE SCALE GENOMIC DNA]</scope>
    <source>
        <strain evidence="13 14">Alberta</strain>
        <tissue evidence="13">Whole body</tissue>
    </source>
</reference>
<keyword evidence="4 10" id="KW-0378">Hydrolase</keyword>
<evidence type="ECO:0000256" key="10">
    <source>
        <dbReference type="PROSITE-ProRule" id="PRU01211"/>
    </source>
</evidence>
<keyword evidence="1 10" id="KW-0645">Protease</keyword>
<dbReference type="SUPFAM" id="SSF55486">
    <property type="entry name" value="Metalloproteases ('zincins'), catalytic domain"/>
    <property type="match status" value="1"/>
</dbReference>
<gene>
    <name evidence="13" type="ORF">TSAR_011712</name>
</gene>
<dbReference type="PANTHER" id="PTHR10127:SF780">
    <property type="entry name" value="METALLOENDOPEPTIDASE"/>
    <property type="match status" value="1"/>
</dbReference>
<protein>
    <recommendedName>
        <fullName evidence="11">Metalloendopeptidase</fullName>
        <ecNumber evidence="11">3.4.24.-</ecNumber>
    </recommendedName>
</protein>
<dbReference type="Pfam" id="PF01400">
    <property type="entry name" value="Astacin"/>
    <property type="match status" value="1"/>
</dbReference>
<evidence type="ECO:0000256" key="7">
    <source>
        <dbReference type="ARBA" id="ARBA00023145"/>
    </source>
</evidence>
<keyword evidence="5 10" id="KW-0862">Zinc</keyword>
<dbReference type="GO" id="GO:0004222">
    <property type="term" value="F:metalloendopeptidase activity"/>
    <property type="evidence" value="ECO:0007669"/>
    <property type="project" value="UniProtKB-UniRule"/>
</dbReference>
<keyword evidence="8" id="KW-1015">Disulfide bond</keyword>
<proteinExistence type="predicted"/>
<dbReference type="AlphaFoldDB" id="A0A232F8X1"/>
<evidence type="ECO:0000256" key="2">
    <source>
        <dbReference type="ARBA" id="ARBA00022723"/>
    </source>
</evidence>
<dbReference type="PRINTS" id="PR00480">
    <property type="entry name" value="ASTACIN"/>
</dbReference>
<dbReference type="EMBL" id="NNAY01000667">
    <property type="protein sequence ID" value="OXU27095.1"/>
    <property type="molecule type" value="Genomic_DNA"/>
</dbReference>
<evidence type="ECO:0000256" key="11">
    <source>
        <dbReference type="RuleBase" id="RU361183"/>
    </source>
</evidence>
<dbReference type="SMART" id="SM00235">
    <property type="entry name" value="ZnMc"/>
    <property type="match status" value="1"/>
</dbReference>
<evidence type="ECO:0000256" key="3">
    <source>
        <dbReference type="ARBA" id="ARBA00022729"/>
    </source>
</evidence>
<name>A0A232F8X1_9HYME</name>
<keyword evidence="3 11" id="KW-0732">Signal</keyword>
<keyword evidence="2 10" id="KW-0479">Metal-binding</keyword>
<comment type="cofactor">
    <cofactor evidence="10 11">
        <name>Zn(2+)</name>
        <dbReference type="ChEBI" id="CHEBI:29105"/>
    </cofactor>
    <text evidence="10 11">Binds 1 zinc ion per subunit.</text>
</comment>
<feature type="signal peptide" evidence="11">
    <location>
        <begin position="1"/>
        <end position="23"/>
    </location>
</feature>
<sequence>MEQRAIVLRALCSVLLLSATSSAWPFYPLYRESRDVFDNSVDSANGLIAHLSHLEGQLYGLPDNQTGEKVAQWHEGMGVNPEELGEYAEGDILYPASMGRNGVKAETARWPGGVVPYMISPYFNEQQQRLIREAMADYHKNTCIKFKPYTGEETDYIRITAGNTGCWSSVGRIGGPQDVNLQVPGCVTKKGTVIHELMHAVGFLHEQSRYERDEFVRINYHNIQPEIGGTLMCREGNFEKSQRSTTDAFGVGYDYGSVMHYSANAFSRNGQPTIVPRGDFLSERSGKRSSRLNLIRGGVVAGRREFLGLIGGVFQGGNIALGQREGFSQRDIQKIRRMYKCSSKRRRSSSFFFF</sequence>
<keyword evidence="6 10" id="KW-0482">Metalloprotease</keyword>
<feature type="binding site" evidence="10">
    <location>
        <position position="195"/>
    </location>
    <ligand>
        <name>Zn(2+)</name>
        <dbReference type="ChEBI" id="CHEBI:29105"/>
        <note>catalytic</note>
    </ligand>
</feature>
<dbReference type="OrthoDB" id="291007at2759"/>
<keyword evidence="7" id="KW-0865">Zymogen</keyword>
<feature type="binding site" evidence="10">
    <location>
        <position position="199"/>
    </location>
    <ligand>
        <name>Zn(2+)</name>
        <dbReference type="ChEBI" id="CHEBI:29105"/>
        <note>catalytic</note>
    </ligand>
</feature>
<evidence type="ECO:0000259" key="12">
    <source>
        <dbReference type="PROSITE" id="PS51864"/>
    </source>
</evidence>
<feature type="domain" description="Peptidase M12A" evidence="12">
    <location>
        <begin position="101"/>
        <end position="342"/>
    </location>
</feature>
<dbReference type="STRING" id="543379.A0A232F8X1"/>
<keyword evidence="14" id="KW-1185">Reference proteome</keyword>
<comment type="caution">
    <text evidence="10">Lacks conserved residue(s) required for the propagation of feature annotation.</text>
</comment>
<comment type="caution">
    <text evidence="13">The sequence shown here is derived from an EMBL/GenBank/DDBJ whole genome shotgun (WGS) entry which is preliminary data.</text>
</comment>